<keyword evidence="2 5" id="KW-0963">Cytoplasm</keyword>
<dbReference type="Gene3D" id="1.10.1200.10">
    <property type="entry name" value="ACP-like"/>
    <property type="match status" value="1"/>
</dbReference>
<dbReference type="SUPFAM" id="SSF47336">
    <property type="entry name" value="ACP-like"/>
    <property type="match status" value="1"/>
</dbReference>
<keyword evidence="3 5" id="KW-0597">Phosphoprotein</keyword>
<evidence type="ECO:0000256" key="4">
    <source>
        <dbReference type="ARBA" id="ARBA00023316"/>
    </source>
</evidence>
<accession>R2P4J0</accession>
<dbReference type="PROSITE" id="PS50075">
    <property type="entry name" value="CARRIER"/>
    <property type="match status" value="1"/>
</dbReference>
<evidence type="ECO:0000313" key="7">
    <source>
        <dbReference type="EMBL" id="EOH78118.1"/>
    </source>
</evidence>
<keyword evidence="1 5" id="KW-0596">Phosphopantetheine</keyword>
<evidence type="ECO:0000256" key="2">
    <source>
        <dbReference type="ARBA" id="ARBA00022490"/>
    </source>
</evidence>
<evidence type="ECO:0000256" key="1">
    <source>
        <dbReference type="ARBA" id="ARBA00022450"/>
    </source>
</evidence>
<comment type="PTM">
    <text evidence="5">4'-phosphopantetheine is transferred from CoA to a specific serine of apo-DCP.</text>
</comment>
<organism evidence="7 8">
    <name type="scientific">Enterococcus raffinosus ATCC 49464</name>
    <dbReference type="NCBI Taxonomy" id="1158602"/>
    <lineage>
        <taxon>Bacteria</taxon>
        <taxon>Bacillati</taxon>
        <taxon>Bacillota</taxon>
        <taxon>Bacilli</taxon>
        <taxon>Lactobacillales</taxon>
        <taxon>Enterococcaceae</taxon>
        <taxon>Enterococcus</taxon>
    </lineage>
</organism>
<dbReference type="eggNOG" id="COG0236">
    <property type="taxonomic scope" value="Bacteria"/>
</dbReference>
<evidence type="ECO:0000259" key="6">
    <source>
        <dbReference type="PROSITE" id="PS50075"/>
    </source>
</evidence>
<dbReference type="NCBIfam" id="TIGR01688">
    <property type="entry name" value="dltC"/>
    <property type="match status" value="1"/>
</dbReference>
<dbReference type="Pfam" id="PF00550">
    <property type="entry name" value="PP-binding"/>
    <property type="match status" value="1"/>
</dbReference>
<proteinExistence type="inferred from homology"/>
<dbReference type="NCBIfam" id="NF003464">
    <property type="entry name" value="PRK05087.1"/>
    <property type="match status" value="1"/>
</dbReference>
<dbReference type="UniPathway" id="UPA00556"/>
<dbReference type="PATRIC" id="fig|1158602.3.peg.2448"/>
<dbReference type="Proteomes" id="UP000013877">
    <property type="component" value="Unassembled WGS sequence"/>
</dbReference>
<dbReference type="GO" id="GO:0016874">
    <property type="term" value="F:ligase activity"/>
    <property type="evidence" value="ECO:0007669"/>
    <property type="project" value="UniProtKB-KW"/>
</dbReference>
<gene>
    <name evidence="5" type="primary">dltC</name>
    <name evidence="7" type="ORF">UAK_02447</name>
</gene>
<reference evidence="7 8" key="1">
    <citation type="submission" date="2013-02" db="EMBL/GenBank/DDBJ databases">
        <title>The Genome Sequence of Enterococcus raffinosus ATCC_49464.</title>
        <authorList>
            <consortium name="The Broad Institute Genome Sequencing Platform"/>
            <consortium name="The Broad Institute Genome Sequencing Center for Infectious Disease"/>
            <person name="Earl A.M."/>
            <person name="Gilmore M.S."/>
            <person name="Lebreton F."/>
            <person name="Walker B."/>
            <person name="Young S.K."/>
            <person name="Zeng Q."/>
            <person name="Gargeya S."/>
            <person name="Fitzgerald M."/>
            <person name="Haas B."/>
            <person name="Abouelleil A."/>
            <person name="Alvarado L."/>
            <person name="Arachchi H.M."/>
            <person name="Berlin A.M."/>
            <person name="Chapman S.B."/>
            <person name="Dewar J."/>
            <person name="Goldberg J."/>
            <person name="Griggs A."/>
            <person name="Gujja S."/>
            <person name="Hansen M."/>
            <person name="Howarth C."/>
            <person name="Imamovic A."/>
            <person name="Larimer J."/>
            <person name="McCowan C."/>
            <person name="Murphy C."/>
            <person name="Neiman D."/>
            <person name="Pearson M."/>
            <person name="Priest M."/>
            <person name="Roberts A."/>
            <person name="Saif S."/>
            <person name="Shea T."/>
            <person name="Sisk P."/>
            <person name="Sykes S."/>
            <person name="Wortman J."/>
            <person name="Nusbaum C."/>
            <person name="Birren B."/>
        </authorList>
    </citation>
    <scope>NUCLEOTIDE SEQUENCE [LARGE SCALE GENOMIC DNA]</scope>
    <source>
        <strain evidence="7 8">ATCC 49464</strain>
    </source>
</reference>
<comment type="function">
    <text evidence="5">Carrier protein involved in the D-alanylation of lipoteichoic acid (LTA). The loading of thioester-linked D-alanine onto DltC is catalyzed by D-alanine--D-alanyl carrier protein ligase DltA. The DltC-carried D-alanyl group is further transferred to cell membrane phosphatidylglycerol (PG) by forming an ester bond, probably catalyzed by DltD. D-alanylation of LTA plays an important role in modulating the properties of the cell wall in Gram-positive bacteria, influencing the net charge of the cell wall.</text>
</comment>
<dbReference type="HOGENOM" id="CLU_1945454_0_0_9"/>
<comment type="pathway">
    <text evidence="5">Cell wall biogenesis; lipoteichoic acid biosynthesis.</text>
</comment>
<keyword evidence="4 5" id="KW-0961">Cell wall biogenesis/degradation</keyword>
<feature type="domain" description="Carrier" evidence="6">
    <location>
        <begin position="51"/>
        <end position="128"/>
    </location>
</feature>
<dbReference type="EMBL" id="AJAL01000012">
    <property type="protein sequence ID" value="EOH78118.1"/>
    <property type="molecule type" value="Genomic_DNA"/>
</dbReference>
<dbReference type="AlphaFoldDB" id="R2P4J0"/>
<comment type="subcellular location">
    <subcellularLocation>
        <location evidence="5">Cytoplasm</location>
    </subcellularLocation>
</comment>
<keyword evidence="7" id="KW-0436">Ligase</keyword>
<dbReference type="InterPro" id="IPR009081">
    <property type="entry name" value="PP-bd_ACP"/>
</dbReference>
<comment type="caution">
    <text evidence="7">The sequence shown here is derived from an EMBL/GenBank/DDBJ whole genome shotgun (WGS) entry which is preliminary data.</text>
</comment>
<dbReference type="GO" id="GO:0071555">
    <property type="term" value="P:cell wall organization"/>
    <property type="evidence" value="ECO:0007669"/>
    <property type="project" value="UniProtKB-KW"/>
</dbReference>
<dbReference type="HAMAP" id="MF_00565">
    <property type="entry name" value="DltC"/>
    <property type="match status" value="1"/>
</dbReference>
<comment type="similarity">
    <text evidence="5">Belongs to the DltC family.</text>
</comment>
<name>R2P4J0_9ENTE</name>
<dbReference type="GO" id="GO:0005737">
    <property type="term" value="C:cytoplasm"/>
    <property type="evidence" value="ECO:0007669"/>
    <property type="project" value="UniProtKB-SubCell"/>
</dbReference>
<evidence type="ECO:0000313" key="8">
    <source>
        <dbReference type="Proteomes" id="UP000013877"/>
    </source>
</evidence>
<dbReference type="GO" id="GO:0036370">
    <property type="term" value="F:D-alanyl carrier activity"/>
    <property type="evidence" value="ECO:0007669"/>
    <property type="project" value="UniProtKB-UniRule"/>
</dbReference>
<protein>
    <recommendedName>
        <fullName evidence="5">D-alanyl carrier protein</fullName>
        <shortName evidence="5">DCP</shortName>
    </recommendedName>
    <alternativeName>
        <fullName evidence="5">D-alanine--poly(phosphoribitol) ligase subunit 2</fullName>
    </alternativeName>
</protein>
<feature type="modified residue" description="O-(pantetheine 4'-phosphoryl)serine" evidence="5">
    <location>
        <position position="86"/>
    </location>
</feature>
<dbReference type="InterPro" id="IPR003230">
    <property type="entry name" value="DltC"/>
</dbReference>
<evidence type="ECO:0000256" key="5">
    <source>
        <dbReference type="HAMAP-Rule" id="MF_00565"/>
    </source>
</evidence>
<dbReference type="GO" id="GO:0070395">
    <property type="term" value="P:lipoteichoic acid biosynthetic process"/>
    <property type="evidence" value="ECO:0007669"/>
    <property type="project" value="UniProtKB-UniRule"/>
</dbReference>
<sequence length="129" mass="14739">MNCLAGWYAHENVSNFYVRKNSDNYNELAHMIKDSNDRKKYISLKKRNGASNMEDTLFSILEDITGTDEVRDNPDVDLFEEGLMDSLATVQLLVEIEGQLGVQVPVSEFDRAQWNTPNKIIEQVKVLQA</sequence>
<evidence type="ECO:0000256" key="3">
    <source>
        <dbReference type="ARBA" id="ARBA00022553"/>
    </source>
</evidence>
<dbReference type="InterPro" id="IPR036736">
    <property type="entry name" value="ACP-like_sf"/>
</dbReference>